<dbReference type="EMBL" id="JACGWO010000048">
    <property type="protein sequence ID" value="KAK4411998.1"/>
    <property type="molecule type" value="Genomic_DNA"/>
</dbReference>
<name>A0AAE1XHP3_9LAMI</name>
<accession>A0AAE1XHP3</accession>
<proteinExistence type="predicted"/>
<reference evidence="1" key="2">
    <citation type="journal article" date="2024" name="Plant">
        <title>Genomic evolution and insights into agronomic trait innovations of Sesamum species.</title>
        <authorList>
            <person name="Miao H."/>
            <person name="Wang L."/>
            <person name="Qu L."/>
            <person name="Liu H."/>
            <person name="Sun Y."/>
            <person name="Le M."/>
            <person name="Wang Q."/>
            <person name="Wei S."/>
            <person name="Zheng Y."/>
            <person name="Lin W."/>
            <person name="Duan Y."/>
            <person name="Cao H."/>
            <person name="Xiong S."/>
            <person name="Wang X."/>
            <person name="Wei L."/>
            <person name="Li C."/>
            <person name="Ma Q."/>
            <person name="Ju M."/>
            <person name="Zhao R."/>
            <person name="Li G."/>
            <person name="Mu C."/>
            <person name="Tian Q."/>
            <person name="Mei H."/>
            <person name="Zhang T."/>
            <person name="Gao T."/>
            <person name="Zhang H."/>
        </authorList>
    </citation>
    <scope>NUCLEOTIDE SEQUENCE</scope>
    <source>
        <strain evidence="1">3651</strain>
    </source>
</reference>
<comment type="caution">
    <text evidence="1">The sequence shown here is derived from an EMBL/GenBank/DDBJ whole genome shotgun (WGS) entry which is preliminary data.</text>
</comment>
<dbReference type="Proteomes" id="UP001293254">
    <property type="component" value="Unassembled WGS sequence"/>
</dbReference>
<evidence type="ECO:0000313" key="1">
    <source>
        <dbReference type="EMBL" id="KAK4411998.1"/>
    </source>
</evidence>
<organism evidence="1 2">
    <name type="scientific">Sesamum alatum</name>
    <dbReference type="NCBI Taxonomy" id="300844"/>
    <lineage>
        <taxon>Eukaryota</taxon>
        <taxon>Viridiplantae</taxon>
        <taxon>Streptophyta</taxon>
        <taxon>Embryophyta</taxon>
        <taxon>Tracheophyta</taxon>
        <taxon>Spermatophyta</taxon>
        <taxon>Magnoliopsida</taxon>
        <taxon>eudicotyledons</taxon>
        <taxon>Gunneridae</taxon>
        <taxon>Pentapetalae</taxon>
        <taxon>asterids</taxon>
        <taxon>lamiids</taxon>
        <taxon>Lamiales</taxon>
        <taxon>Pedaliaceae</taxon>
        <taxon>Sesamum</taxon>
    </lineage>
</organism>
<keyword evidence="2" id="KW-1185">Reference proteome</keyword>
<reference evidence="1" key="1">
    <citation type="submission" date="2020-06" db="EMBL/GenBank/DDBJ databases">
        <authorList>
            <person name="Li T."/>
            <person name="Hu X."/>
            <person name="Zhang T."/>
            <person name="Song X."/>
            <person name="Zhang H."/>
            <person name="Dai N."/>
            <person name="Sheng W."/>
            <person name="Hou X."/>
            <person name="Wei L."/>
        </authorList>
    </citation>
    <scope>NUCLEOTIDE SEQUENCE</scope>
    <source>
        <strain evidence="1">3651</strain>
        <tissue evidence="1">Leaf</tissue>
    </source>
</reference>
<sequence>MAHTEQRISVQKNKLGTKFKKKASMTELEWRIGKKAGERARFGNSGEKALQAHLNKTTTQLRESETRNNALQALVGRTRRLVRLDGSGVCYTTDGTDFERAVASLDKDGLVRRTMMKGQGVVEVFLLIVRGGKL</sequence>
<protein>
    <submittedName>
        <fullName evidence="1">Uncharacterized protein</fullName>
    </submittedName>
</protein>
<gene>
    <name evidence="1" type="ORF">Salat_2996600</name>
</gene>
<evidence type="ECO:0000313" key="2">
    <source>
        <dbReference type="Proteomes" id="UP001293254"/>
    </source>
</evidence>
<dbReference type="AlphaFoldDB" id="A0AAE1XHP3"/>